<name>A0A645HR14_9ZZZZ</name>
<proteinExistence type="predicted"/>
<comment type="caution">
    <text evidence="2">The sequence shown here is derived from an EMBL/GenBank/DDBJ whole genome shotgun (WGS) entry which is preliminary data.</text>
</comment>
<organism evidence="2">
    <name type="scientific">bioreactor metagenome</name>
    <dbReference type="NCBI Taxonomy" id="1076179"/>
    <lineage>
        <taxon>unclassified sequences</taxon>
        <taxon>metagenomes</taxon>
        <taxon>ecological metagenomes</taxon>
    </lineage>
</organism>
<sequence>MIHDNAADDSDHKADQTPQNRTDDCKLQRDPKPPQKVKKIFFYEKYDPSKKCCWHVHFDTLLSNSEFSKEITSLGSIVQKIQFRLNSI</sequence>
<protein>
    <submittedName>
        <fullName evidence="2">Uncharacterized protein</fullName>
    </submittedName>
</protein>
<evidence type="ECO:0000256" key="1">
    <source>
        <dbReference type="SAM" id="MobiDB-lite"/>
    </source>
</evidence>
<gene>
    <name evidence="2" type="ORF">SDC9_188953</name>
</gene>
<feature type="region of interest" description="Disordered" evidence="1">
    <location>
        <begin position="1"/>
        <end position="33"/>
    </location>
</feature>
<evidence type="ECO:0000313" key="2">
    <source>
        <dbReference type="EMBL" id="MPN41407.1"/>
    </source>
</evidence>
<dbReference type="EMBL" id="VSSQ01098414">
    <property type="protein sequence ID" value="MPN41407.1"/>
    <property type="molecule type" value="Genomic_DNA"/>
</dbReference>
<dbReference type="AlphaFoldDB" id="A0A645HR14"/>
<accession>A0A645HR14</accession>
<reference evidence="2" key="1">
    <citation type="submission" date="2019-08" db="EMBL/GenBank/DDBJ databases">
        <authorList>
            <person name="Kucharzyk K."/>
            <person name="Murdoch R.W."/>
            <person name="Higgins S."/>
            <person name="Loffler F."/>
        </authorList>
    </citation>
    <scope>NUCLEOTIDE SEQUENCE</scope>
</reference>